<evidence type="ECO:0000259" key="10">
    <source>
        <dbReference type="PROSITE" id="PS51198"/>
    </source>
</evidence>
<evidence type="ECO:0000256" key="3">
    <source>
        <dbReference type="ARBA" id="ARBA00022806"/>
    </source>
</evidence>
<dbReference type="SUPFAM" id="SSF52540">
    <property type="entry name" value="P-loop containing nucleoside triphosphate hydrolases"/>
    <property type="match status" value="1"/>
</dbReference>
<dbReference type="PATRIC" id="fig|1357400.3.peg.945"/>
<feature type="binding site" evidence="9">
    <location>
        <begin position="249"/>
        <end position="256"/>
    </location>
    <ligand>
        <name>ATP</name>
        <dbReference type="ChEBI" id="CHEBI:30616"/>
    </ligand>
</feature>
<keyword evidence="2 9" id="KW-0378">Hydrolase</keyword>
<dbReference type="EMBL" id="AZJI01000004">
    <property type="protein sequence ID" value="ETD23936.1"/>
    <property type="molecule type" value="Genomic_DNA"/>
</dbReference>
<dbReference type="Gene3D" id="3.40.91.30">
    <property type="match status" value="1"/>
</dbReference>
<comment type="catalytic activity">
    <reaction evidence="8">
        <text>ATP + H2O = ADP + phosphate + H(+)</text>
        <dbReference type="Rhea" id="RHEA:13065"/>
        <dbReference type="ChEBI" id="CHEBI:15377"/>
        <dbReference type="ChEBI" id="CHEBI:15378"/>
        <dbReference type="ChEBI" id="CHEBI:30616"/>
        <dbReference type="ChEBI" id="CHEBI:43474"/>
        <dbReference type="ChEBI" id="CHEBI:456216"/>
        <dbReference type="EC" id="5.6.2.4"/>
    </reaction>
</comment>
<comment type="catalytic activity">
    <reaction evidence="6">
        <text>Couples ATP hydrolysis with the unwinding of duplex DNA by translocating in the 3'-5' direction.</text>
        <dbReference type="EC" id="5.6.2.4"/>
    </reaction>
</comment>
<keyword evidence="1 9" id="KW-0547">Nucleotide-binding</keyword>
<proteinExistence type="predicted"/>
<dbReference type="eggNOG" id="COG0210">
    <property type="taxonomic scope" value="Bacteria"/>
</dbReference>
<dbReference type="InterPro" id="IPR014017">
    <property type="entry name" value="DNA_helicase_UvrD-like_C"/>
</dbReference>
<keyword evidence="5" id="KW-0413">Isomerase</keyword>
<organism evidence="11 12">
    <name type="scientific">Helicobacter macacae MIT 99-5501</name>
    <dbReference type="NCBI Taxonomy" id="1357400"/>
    <lineage>
        <taxon>Bacteria</taxon>
        <taxon>Pseudomonadati</taxon>
        <taxon>Campylobacterota</taxon>
        <taxon>Epsilonproteobacteria</taxon>
        <taxon>Campylobacterales</taxon>
        <taxon>Helicobacteraceae</taxon>
        <taxon>Helicobacter</taxon>
    </lineage>
</organism>
<evidence type="ECO:0000313" key="12">
    <source>
        <dbReference type="Proteomes" id="UP000018731"/>
    </source>
</evidence>
<accession>V8CB54</accession>
<dbReference type="InterPro" id="IPR027417">
    <property type="entry name" value="P-loop_NTPase"/>
</dbReference>
<dbReference type="InterPro" id="IPR000212">
    <property type="entry name" value="DNA_helicase_UvrD/REP"/>
</dbReference>
<gene>
    <name evidence="11" type="ORF">HMPREF2086_00682</name>
</gene>
<keyword evidence="3 9" id="KW-0347">Helicase</keyword>
<evidence type="ECO:0000256" key="9">
    <source>
        <dbReference type="PROSITE-ProRule" id="PRU00560"/>
    </source>
</evidence>
<evidence type="ECO:0000256" key="1">
    <source>
        <dbReference type="ARBA" id="ARBA00022741"/>
    </source>
</evidence>
<dbReference type="AlphaFoldDB" id="V8CB54"/>
<dbReference type="EC" id="5.6.2.4" evidence="7"/>
<dbReference type="GO" id="GO:0003677">
    <property type="term" value="F:DNA binding"/>
    <property type="evidence" value="ECO:0007669"/>
    <property type="project" value="InterPro"/>
</dbReference>
<dbReference type="GO" id="GO:0003916">
    <property type="term" value="F:DNA topoisomerase activity"/>
    <property type="evidence" value="ECO:0007669"/>
    <property type="project" value="InterPro"/>
</dbReference>
<evidence type="ECO:0000256" key="7">
    <source>
        <dbReference type="ARBA" id="ARBA00034808"/>
    </source>
</evidence>
<dbReference type="Pfam" id="PF00580">
    <property type="entry name" value="UvrD-helicase"/>
    <property type="match status" value="1"/>
</dbReference>
<evidence type="ECO:0000256" key="5">
    <source>
        <dbReference type="ARBA" id="ARBA00023235"/>
    </source>
</evidence>
<dbReference type="InterPro" id="IPR013498">
    <property type="entry name" value="Topo_IA_Znf"/>
</dbReference>
<dbReference type="GO" id="GO:0000725">
    <property type="term" value="P:recombinational repair"/>
    <property type="evidence" value="ECO:0007669"/>
    <property type="project" value="TreeGrafter"/>
</dbReference>
<dbReference type="GO" id="GO:0043138">
    <property type="term" value="F:3'-5' DNA helicase activity"/>
    <property type="evidence" value="ECO:0007669"/>
    <property type="project" value="UniProtKB-EC"/>
</dbReference>
<dbReference type="PROSITE" id="PS51198">
    <property type="entry name" value="UVRD_HELICASE_ATP_BIND"/>
    <property type="match status" value="1"/>
</dbReference>
<sequence>MKFIDTLFAYFGYIRKRAILRKRIAQLEKQLKVFDTISISKDTYTLANDLAKYRKATQTLNDFNHITLLIKSHNDIIAQLKQKLDEALAKHSTKYILANIDKYSFEAIHSLNEIALQASKYTLPHSLKQRDDYLRYMRDIGEIFDNYTTIIRQYSLIADFQSISADFKDEFIDGKTALKMLSIAENIQALGKRFYPTPKCDDTLIERHNEEFIARHSNDIIFDTINGKSLDAQQRRAVLSDSGSILTIAGAGAGKTLTICGKVKWLLSRGKVNADEILLLSYSKASANDLQEKAHLIEPNLKVKTFHSLGLEIIKQNTSTKPLIEEQDISFYIKKIFEEFKNEEIISDIFRFCTLYPLASSDETYQTLGEKFAFLKQANFCTLKDILSQSSQKGRLKTLKKECVKSQQELIIANFLFINGINYEYESSYKINTSTPQKRQYKPDFYLSDYDIYLEHYGVDKNGDTPQYPPKDALKYKEAMAWKRQTHKENNTICIETYSYQFSEGDIFTSLKQNLQDNGVIFKPLSKKEISNYLNDIYKSYNLQSFFNLMASFLNLYKARYPDSTTFETLKSQHKNENYDDKRTLLFLKICEYFYVAYYEHLRSEGKIDFDDMIMQAIKKIPHLANYRYKYIIVDEFQDISQSRARFLQALIKNGDSKLFAVGDDWQAIYRFAGCDINIFLEFKNYFSDARFCYITSTHRNSQELQDIVEPFISANKQQISKHINSQKHQENPVRIFYHNGDIESSFRKACDEIATLNKTAKVLILGRNNKDEEKIKRILFFIKHNSQLTFEYKTVHKSKGLEAEFVILINADGGANGFPNTIEDDRLLELVLGAKNEYPHAEERRLFYVALTRTRNIVYVLSNQENPSIFVKEIDSSINATDTTSLKCPHCNGELTLRNADKQKPFYGCKNFPYCDYVIFDIAQVKWNLKCPDCGDFLRVRNGKYGKFIACNAYPHCTHTRKFSEYNDPQTHL</sequence>
<dbReference type="Gene3D" id="3.30.65.10">
    <property type="entry name" value="Bacterial Topoisomerase I, domain 1"/>
    <property type="match status" value="2"/>
</dbReference>
<dbReference type="InterPro" id="IPR014016">
    <property type="entry name" value="UvrD-like_ATP-bd"/>
</dbReference>
<comment type="caution">
    <text evidence="11">The sequence shown here is derived from an EMBL/GenBank/DDBJ whole genome shotgun (WGS) entry which is preliminary data.</text>
</comment>
<evidence type="ECO:0000313" key="11">
    <source>
        <dbReference type="EMBL" id="ETD23936.1"/>
    </source>
</evidence>
<dbReference type="Gene3D" id="3.40.50.300">
    <property type="entry name" value="P-loop containing nucleotide triphosphate hydrolases"/>
    <property type="match status" value="3"/>
</dbReference>
<dbReference type="GO" id="GO:0016887">
    <property type="term" value="F:ATP hydrolysis activity"/>
    <property type="evidence" value="ECO:0007669"/>
    <property type="project" value="RHEA"/>
</dbReference>
<evidence type="ECO:0000256" key="8">
    <source>
        <dbReference type="ARBA" id="ARBA00048988"/>
    </source>
</evidence>
<dbReference type="GO" id="GO:0006265">
    <property type="term" value="P:DNA topological change"/>
    <property type="evidence" value="ECO:0007669"/>
    <property type="project" value="InterPro"/>
</dbReference>
<dbReference type="GO" id="GO:0005524">
    <property type="term" value="F:ATP binding"/>
    <property type="evidence" value="ECO:0007669"/>
    <property type="project" value="UniProtKB-UniRule"/>
</dbReference>
<evidence type="ECO:0000256" key="6">
    <source>
        <dbReference type="ARBA" id="ARBA00034617"/>
    </source>
</evidence>
<keyword evidence="12" id="KW-1185">Reference proteome</keyword>
<dbReference type="GO" id="GO:0005829">
    <property type="term" value="C:cytosol"/>
    <property type="evidence" value="ECO:0007669"/>
    <property type="project" value="TreeGrafter"/>
</dbReference>
<dbReference type="SUPFAM" id="SSF57783">
    <property type="entry name" value="Zinc beta-ribbon"/>
    <property type="match status" value="1"/>
</dbReference>
<dbReference type="Pfam" id="PF13361">
    <property type="entry name" value="UvrD_C"/>
    <property type="match status" value="1"/>
</dbReference>
<dbReference type="HOGENOM" id="CLU_006494_1_0_7"/>
<dbReference type="Pfam" id="PF01396">
    <property type="entry name" value="Zn_ribbon_Top1"/>
    <property type="match status" value="2"/>
</dbReference>
<reference evidence="11 12" key="1">
    <citation type="journal article" date="2014" name="Genome Announc.">
        <title>Draft genome sequences of six enterohepatic helicobacter species isolated from humans and one from rhesus macaques.</title>
        <authorList>
            <person name="Shen Z."/>
            <person name="Sheh A."/>
            <person name="Young S.K."/>
            <person name="Abouelliel A."/>
            <person name="Ward D.V."/>
            <person name="Earl A.M."/>
            <person name="Fox J.G."/>
        </authorList>
    </citation>
    <scope>NUCLEOTIDE SEQUENCE [LARGE SCALE GENOMIC DNA]</scope>
    <source>
        <strain evidence="11 12">MIT 99-5501</strain>
    </source>
</reference>
<keyword evidence="4 9" id="KW-0067">ATP-binding</keyword>
<name>V8CB54_9HELI</name>
<dbReference type="GO" id="GO:0005694">
    <property type="term" value="C:chromosome"/>
    <property type="evidence" value="ECO:0007669"/>
    <property type="project" value="InterPro"/>
</dbReference>
<protein>
    <recommendedName>
        <fullName evidence="7">DNA 3'-5' helicase</fullName>
        <ecNumber evidence="7">5.6.2.4</ecNumber>
    </recommendedName>
</protein>
<dbReference type="eggNOG" id="COG0551">
    <property type="taxonomic scope" value="Bacteria"/>
</dbReference>
<dbReference type="PANTHER" id="PTHR11070:SF63">
    <property type="entry name" value="DNA HELICASE IV"/>
    <property type="match status" value="1"/>
</dbReference>
<dbReference type="STRING" id="1357400.HMPREF2086_00682"/>
<evidence type="ECO:0000256" key="2">
    <source>
        <dbReference type="ARBA" id="ARBA00022801"/>
    </source>
</evidence>
<evidence type="ECO:0000256" key="4">
    <source>
        <dbReference type="ARBA" id="ARBA00022840"/>
    </source>
</evidence>
<feature type="domain" description="UvrD-like helicase ATP-binding" evidence="10">
    <location>
        <begin position="228"/>
        <end position="702"/>
    </location>
</feature>
<dbReference type="Proteomes" id="UP000018731">
    <property type="component" value="Unassembled WGS sequence"/>
</dbReference>
<dbReference type="PANTHER" id="PTHR11070">
    <property type="entry name" value="UVRD / RECB / PCRA DNA HELICASE FAMILY MEMBER"/>
    <property type="match status" value="1"/>
</dbReference>